<organism evidence="9 10">
    <name type="scientific">Promicromonospora kroppenstedtii</name>
    <dbReference type="NCBI Taxonomy" id="440482"/>
    <lineage>
        <taxon>Bacteria</taxon>
        <taxon>Bacillati</taxon>
        <taxon>Actinomycetota</taxon>
        <taxon>Actinomycetes</taxon>
        <taxon>Micrococcales</taxon>
        <taxon>Promicromonosporaceae</taxon>
        <taxon>Promicromonospora</taxon>
    </lineage>
</organism>
<feature type="compositionally biased region" description="Basic and acidic residues" evidence="5">
    <location>
        <begin position="98"/>
        <end position="113"/>
    </location>
</feature>
<keyword evidence="2" id="KW-0964">Secreted</keyword>
<evidence type="ECO:0000256" key="5">
    <source>
        <dbReference type="SAM" id="MobiDB-lite"/>
    </source>
</evidence>
<name>A0ABW7XR11_9MICO</name>
<dbReference type="Proteomes" id="UP001611580">
    <property type="component" value="Unassembled WGS sequence"/>
</dbReference>
<feature type="compositionally biased region" description="Polar residues" evidence="5">
    <location>
        <begin position="79"/>
        <end position="94"/>
    </location>
</feature>
<feature type="chain" id="PRO_5046520479" description="Gram-positive cocci surface proteins LPxTG domain-containing protein" evidence="7">
    <location>
        <begin position="39"/>
        <end position="284"/>
    </location>
</feature>
<evidence type="ECO:0000256" key="1">
    <source>
        <dbReference type="ARBA" id="ARBA00022512"/>
    </source>
</evidence>
<evidence type="ECO:0000256" key="6">
    <source>
        <dbReference type="SAM" id="Phobius"/>
    </source>
</evidence>
<keyword evidence="4" id="KW-0572">Peptidoglycan-anchor</keyword>
<keyword evidence="6" id="KW-1133">Transmembrane helix</keyword>
<comment type="caution">
    <text evidence="9">The sequence shown here is derived from an EMBL/GenBank/DDBJ whole genome shotgun (WGS) entry which is preliminary data.</text>
</comment>
<evidence type="ECO:0000256" key="3">
    <source>
        <dbReference type="ARBA" id="ARBA00022729"/>
    </source>
</evidence>
<dbReference type="InterPro" id="IPR019931">
    <property type="entry name" value="LPXTG_anchor"/>
</dbReference>
<feature type="transmembrane region" description="Helical" evidence="6">
    <location>
        <begin position="256"/>
        <end position="277"/>
    </location>
</feature>
<sequence>MKHAAVKTSSVAKSTATRVVATLALATAATAIASPAMAHEGRGHDGHSADHDRGHDRGRDGHQGGRHSDRAPRSYQPAAYTQPNYDVPQYTGSQDGYDEGRSDGSCDRDESQGDRNQAQGHEAGWSQEDREKVRDAVREYVQEVNDSAAEAQPQVETEVEQPAETAEQPAPVEAERPAETATTTTVATASEPQSAVQAPGQQWEGTPEAVDTSGAELTAYVPGEGAAAESIEQNAPTLTEATLDAPVRLATTGAEATALTATAGALVLGGAGSLLVARRGRVRA</sequence>
<gene>
    <name evidence="9" type="ORF">ACH47X_24005</name>
</gene>
<accession>A0ABW7XR11</accession>
<evidence type="ECO:0000256" key="4">
    <source>
        <dbReference type="ARBA" id="ARBA00023088"/>
    </source>
</evidence>
<dbReference type="EMBL" id="JBIRYI010000019">
    <property type="protein sequence ID" value="MFI2489999.1"/>
    <property type="molecule type" value="Genomic_DNA"/>
</dbReference>
<feature type="compositionally biased region" description="Polar residues" evidence="5">
    <location>
        <begin position="193"/>
        <end position="204"/>
    </location>
</feature>
<feature type="region of interest" description="Disordered" evidence="5">
    <location>
        <begin position="34"/>
        <end position="212"/>
    </location>
</feature>
<feature type="domain" description="Gram-positive cocci surface proteins LPxTG" evidence="8">
    <location>
        <begin position="249"/>
        <end position="284"/>
    </location>
</feature>
<protein>
    <recommendedName>
        <fullName evidence="8">Gram-positive cocci surface proteins LPxTG domain-containing protein</fullName>
    </recommendedName>
</protein>
<feature type="signal peptide" evidence="7">
    <location>
        <begin position="1"/>
        <end position="38"/>
    </location>
</feature>
<proteinExistence type="predicted"/>
<dbReference type="PROSITE" id="PS50847">
    <property type="entry name" value="GRAM_POS_ANCHORING"/>
    <property type="match status" value="1"/>
</dbReference>
<evidence type="ECO:0000256" key="2">
    <source>
        <dbReference type="ARBA" id="ARBA00022525"/>
    </source>
</evidence>
<feature type="compositionally biased region" description="Basic and acidic residues" evidence="5">
    <location>
        <begin position="127"/>
        <end position="141"/>
    </location>
</feature>
<reference evidence="9 10" key="1">
    <citation type="submission" date="2024-10" db="EMBL/GenBank/DDBJ databases">
        <title>The Natural Products Discovery Center: Release of the First 8490 Sequenced Strains for Exploring Actinobacteria Biosynthetic Diversity.</title>
        <authorList>
            <person name="Kalkreuter E."/>
            <person name="Kautsar S.A."/>
            <person name="Yang D."/>
            <person name="Bader C.D."/>
            <person name="Teijaro C.N."/>
            <person name="Fluegel L."/>
            <person name="Davis C.M."/>
            <person name="Simpson J.R."/>
            <person name="Lauterbach L."/>
            <person name="Steele A.D."/>
            <person name="Gui C."/>
            <person name="Meng S."/>
            <person name="Li G."/>
            <person name="Viehrig K."/>
            <person name="Ye F."/>
            <person name="Su P."/>
            <person name="Kiefer A.F."/>
            <person name="Nichols A."/>
            <person name="Cepeda A.J."/>
            <person name="Yan W."/>
            <person name="Fan B."/>
            <person name="Jiang Y."/>
            <person name="Adhikari A."/>
            <person name="Zheng C.-J."/>
            <person name="Schuster L."/>
            <person name="Cowan T.M."/>
            <person name="Smanski M.J."/>
            <person name="Chevrette M.G."/>
            <person name="De Carvalho L.P.S."/>
            <person name="Shen B."/>
        </authorList>
    </citation>
    <scope>NUCLEOTIDE SEQUENCE [LARGE SCALE GENOMIC DNA]</scope>
    <source>
        <strain evidence="9 10">NPDC019481</strain>
    </source>
</reference>
<evidence type="ECO:0000259" key="8">
    <source>
        <dbReference type="PROSITE" id="PS50847"/>
    </source>
</evidence>
<dbReference type="RefSeq" id="WP_397407580.1">
    <property type="nucleotide sequence ID" value="NZ_JBIRYI010000019.1"/>
</dbReference>
<feature type="compositionally biased region" description="Basic and acidic residues" evidence="5">
    <location>
        <begin position="39"/>
        <end position="72"/>
    </location>
</feature>
<keyword evidence="6" id="KW-0472">Membrane</keyword>
<keyword evidence="1" id="KW-0134">Cell wall</keyword>
<keyword evidence="3 7" id="KW-0732">Signal</keyword>
<evidence type="ECO:0000256" key="7">
    <source>
        <dbReference type="SAM" id="SignalP"/>
    </source>
</evidence>
<feature type="compositionally biased region" description="Low complexity" evidence="5">
    <location>
        <begin position="179"/>
        <end position="192"/>
    </location>
</feature>
<evidence type="ECO:0000313" key="10">
    <source>
        <dbReference type="Proteomes" id="UP001611580"/>
    </source>
</evidence>
<keyword evidence="6" id="KW-0812">Transmembrane</keyword>
<evidence type="ECO:0000313" key="9">
    <source>
        <dbReference type="EMBL" id="MFI2489999.1"/>
    </source>
</evidence>
<keyword evidence="10" id="KW-1185">Reference proteome</keyword>